<protein>
    <submittedName>
        <fullName evidence="7">ABC transporter ATP-binding protein</fullName>
    </submittedName>
</protein>
<dbReference type="GO" id="GO:0005524">
    <property type="term" value="F:ATP binding"/>
    <property type="evidence" value="ECO:0007669"/>
    <property type="project" value="UniProtKB-KW"/>
</dbReference>
<dbReference type="GO" id="GO:0016887">
    <property type="term" value="F:ATP hydrolysis activity"/>
    <property type="evidence" value="ECO:0007669"/>
    <property type="project" value="InterPro"/>
</dbReference>
<evidence type="ECO:0000256" key="1">
    <source>
        <dbReference type="ARBA" id="ARBA00005417"/>
    </source>
</evidence>
<evidence type="ECO:0000256" key="2">
    <source>
        <dbReference type="ARBA" id="ARBA00022448"/>
    </source>
</evidence>
<dbReference type="FunFam" id="3.40.50.300:FF:000032">
    <property type="entry name" value="Export ABC transporter ATP-binding protein"/>
    <property type="match status" value="1"/>
</dbReference>
<name>A0A242BKW7_ENTFC</name>
<evidence type="ECO:0000313" key="7">
    <source>
        <dbReference type="EMBL" id="OTN96019.1"/>
    </source>
</evidence>
<evidence type="ECO:0000256" key="3">
    <source>
        <dbReference type="ARBA" id="ARBA00022741"/>
    </source>
</evidence>
<dbReference type="InterPro" id="IPR003593">
    <property type="entry name" value="AAA+_ATPase"/>
</dbReference>
<keyword evidence="3" id="KW-0547">Nucleotide-binding</keyword>
<feature type="domain" description="ABC transporter" evidence="6">
    <location>
        <begin position="19"/>
        <end position="258"/>
    </location>
</feature>
<sequence length="269" mass="30200">MKVSSKNILRGEEELEKMIEVKHLSKSYGSKLSPVKALDNISFTVEEGEFVGIMGPSGAGKTTLMNILSTINLPTMGSVLIQGKEITKMKNSELSDFRRKKLGFIFQEFNLIDTLNAKDNILLPLAVERMTKEEMEKRVRHVAQLLNIEELLKRYPDELSVGQRQRIAAARALVVQPQVIFADEPTGSLDSKSATELLNYLQTMNQKEKATILLVTHDPYTASYCDRILFIKDGVIFSEVVRRGTRREFFEKVIDMQATIGGGGKMNAV</sequence>
<keyword evidence="5" id="KW-0029">Amino-acid transport</keyword>
<accession>A0A242BKW7</accession>
<dbReference type="CDD" id="cd03255">
    <property type="entry name" value="ABC_MJ0796_LolCDE_FtsE"/>
    <property type="match status" value="1"/>
</dbReference>
<dbReference type="GO" id="GO:0022857">
    <property type="term" value="F:transmembrane transporter activity"/>
    <property type="evidence" value="ECO:0007669"/>
    <property type="project" value="UniProtKB-ARBA"/>
</dbReference>
<evidence type="ECO:0000256" key="4">
    <source>
        <dbReference type="ARBA" id="ARBA00022840"/>
    </source>
</evidence>
<gene>
    <name evidence="7" type="ORF">A5810_000345</name>
</gene>
<dbReference type="SMART" id="SM00382">
    <property type="entry name" value="AAA"/>
    <property type="match status" value="1"/>
</dbReference>
<comment type="caution">
    <text evidence="7">The sequence shown here is derived from an EMBL/GenBank/DDBJ whole genome shotgun (WGS) entry which is preliminary data.</text>
</comment>
<evidence type="ECO:0000259" key="6">
    <source>
        <dbReference type="PROSITE" id="PS50893"/>
    </source>
</evidence>
<dbReference type="InterPro" id="IPR017911">
    <property type="entry name" value="MacB-like_ATP-bd"/>
</dbReference>
<dbReference type="AlphaFoldDB" id="A0A242BKW7"/>
<evidence type="ECO:0000256" key="5">
    <source>
        <dbReference type="ARBA" id="ARBA00022970"/>
    </source>
</evidence>
<dbReference type="GO" id="GO:0006865">
    <property type="term" value="P:amino acid transport"/>
    <property type="evidence" value="ECO:0007669"/>
    <property type="project" value="UniProtKB-KW"/>
</dbReference>
<dbReference type="Proteomes" id="UP000194885">
    <property type="component" value="Unassembled WGS sequence"/>
</dbReference>
<evidence type="ECO:0000313" key="8">
    <source>
        <dbReference type="Proteomes" id="UP000194885"/>
    </source>
</evidence>
<proteinExistence type="inferred from homology"/>
<dbReference type="GO" id="GO:0098796">
    <property type="term" value="C:membrane protein complex"/>
    <property type="evidence" value="ECO:0007669"/>
    <property type="project" value="UniProtKB-ARBA"/>
</dbReference>
<dbReference type="SUPFAM" id="SSF52540">
    <property type="entry name" value="P-loop containing nucleoside triphosphate hydrolases"/>
    <property type="match status" value="1"/>
</dbReference>
<dbReference type="Gene3D" id="3.40.50.300">
    <property type="entry name" value="P-loop containing nucleotide triphosphate hydrolases"/>
    <property type="match status" value="1"/>
</dbReference>
<keyword evidence="4 7" id="KW-0067">ATP-binding</keyword>
<dbReference type="EMBL" id="NGKW01000001">
    <property type="protein sequence ID" value="OTN96019.1"/>
    <property type="molecule type" value="Genomic_DNA"/>
</dbReference>
<reference evidence="7 8" key="1">
    <citation type="submission" date="2017-05" db="EMBL/GenBank/DDBJ databases">
        <title>The Genome Sequence of Enterococcus faecium 7H8_DIV0219.</title>
        <authorList>
            <consortium name="The Broad Institute Genomics Platform"/>
            <consortium name="The Broad Institute Genomic Center for Infectious Diseases"/>
            <person name="Earl A."/>
            <person name="Manson A."/>
            <person name="Schwartman J."/>
            <person name="Gilmore M."/>
            <person name="Abouelleil A."/>
            <person name="Cao P."/>
            <person name="Chapman S."/>
            <person name="Cusick C."/>
            <person name="Shea T."/>
            <person name="Young S."/>
            <person name="Neafsey D."/>
            <person name="Nusbaum C."/>
            <person name="Birren B."/>
        </authorList>
    </citation>
    <scope>NUCLEOTIDE SEQUENCE [LARGE SCALE GENOMIC DNA]</scope>
    <source>
        <strain evidence="7 8">7H8_DIV0219</strain>
    </source>
</reference>
<comment type="similarity">
    <text evidence="1">Belongs to the ABC transporter superfamily.</text>
</comment>
<dbReference type="PANTHER" id="PTHR42798:SF7">
    <property type="entry name" value="ALPHA-D-RIBOSE 1-METHYLPHOSPHONATE 5-TRIPHOSPHATE SYNTHASE SUBUNIT PHNL"/>
    <property type="match status" value="1"/>
</dbReference>
<dbReference type="Pfam" id="PF00005">
    <property type="entry name" value="ABC_tran"/>
    <property type="match status" value="1"/>
</dbReference>
<dbReference type="InterPro" id="IPR003439">
    <property type="entry name" value="ABC_transporter-like_ATP-bd"/>
</dbReference>
<dbReference type="InterPro" id="IPR027417">
    <property type="entry name" value="P-loop_NTPase"/>
</dbReference>
<organism evidence="7 8">
    <name type="scientific">Enterococcus faecium</name>
    <name type="common">Streptococcus faecium</name>
    <dbReference type="NCBI Taxonomy" id="1352"/>
    <lineage>
        <taxon>Bacteria</taxon>
        <taxon>Bacillati</taxon>
        <taxon>Bacillota</taxon>
        <taxon>Bacilli</taxon>
        <taxon>Lactobacillales</taxon>
        <taxon>Enterococcaceae</taxon>
        <taxon>Enterococcus</taxon>
    </lineage>
</organism>
<dbReference type="PROSITE" id="PS50893">
    <property type="entry name" value="ABC_TRANSPORTER_2"/>
    <property type="match status" value="1"/>
</dbReference>
<dbReference type="PANTHER" id="PTHR42798">
    <property type="entry name" value="LIPOPROTEIN-RELEASING SYSTEM ATP-BINDING PROTEIN LOLD"/>
    <property type="match status" value="1"/>
</dbReference>
<keyword evidence="2" id="KW-0813">Transport</keyword>